<feature type="region of interest" description="Disordered" evidence="20">
    <location>
        <begin position="535"/>
        <end position="555"/>
    </location>
</feature>
<evidence type="ECO:0000256" key="6">
    <source>
        <dbReference type="ARBA" id="ARBA00022771"/>
    </source>
</evidence>
<evidence type="ECO:0000313" key="23">
    <source>
        <dbReference type="Proteomes" id="UP000001646"/>
    </source>
</evidence>
<dbReference type="Proteomes" id="UP000001646">
    <property type="component" value="Chromosome 5"/>
</dbReference>
<gene>
    <name evidence="22" type="primary">zgrf1</name>
</gene>
<dbReference type="InterPro" id="IPR018838">
    <property type="entry name" value="ZGRF1-like_N"/>
</dbReference>
<dbReference type="GO" id="GO:0005524">
    <property type="term" value="F:ATP binding"/>
    <property type="evidence" value="ECO:0007669"/>
    <property type="project" value="UniProtKB-KW"/>
</dbReference>
<dbReference type="InterPro" id="IPR047187">
    <property type="entry name" value="SF1_C_Upf1"/>
</dbReference>
<dbReference type="GeneID" id="100561644"/>
<keyword evidence="5" id="KW-0227">DNA damage</keyword>
<dbReference type="InterPro" id="IPR041679">
    <property type="entry name" value="DNA2/NAM7-like_C"/>
</dbReference>
<dbReference type="GO" id="GO:0016604">
    <property type="term" value="C:nuclear body"/>
    <property type="evidence" value="ECO:0000318"/>
    <property type="project" value="GO_Central"/>
</dbReference>
<keyword evidence="2" id="KW-0597">Phosphoprotein</keyword>
<keyword evidence="13" id="KW-0539">Nucleus</keyword>
<feature type="domain" description="GRF-type" evidence="21">
    <location>
        <begin position="1312"/>
        <end position="1354"/>
    </location>
</feature>
<evidence type="ECO:0000256" key="3">
    <source>
        <dbReference type="ARBA" id="ARBA00022723"/>
    </source>
</evidence>
<keyword evidence="9" id="KW-0862">Zinc</keyword>
<evidence type="ECO:0000256" key="5">
    <source>
        <dbReference type="ARBA" id="ARBA00022763"/>
    </source>
</evidence>
<dbReference type="STRING" id="28377.ENSACAP00000010451"/>
<dbReference type="eggNOG" id="KOG1802">
    <property type="taxonomic scope" value="Eukaryota"/>
</dbReference>
<evidence type="ECO:0000256" key="2">
    <source>
        <dbReference type="ARBA" id="ARBA00022553"/>
    </source>
</evidence>
<keyword evidence="12" id="KW-0413">Isomerase</keyword>
<keyword evidence="6 19" id="KW-0863">Zinc-finger</keyword>
<dbReference type="InterPro" id="IPR010666">
    <property type="entry name" value="Znf_GRF"/>
</dbReference>
<evidence type="ECO:0000259" key="21">
    <source>
        <dbReference type="PROSITE" id="PS51999"/>
    </source>
</evidence>
<dbReference type="GO" id="GO:0001147">
    <property type="term" value="F:transcription termination site sequence-specific DNA binding"/>
    <property type="evidence" value="ECO:0000318"/>
    <property type="project" value="GO_Central"/>
</dbReference>
<dbReference type="GO" id="GO:0016787">
    <property type="term" value="F:hydrolase activity"/>
    <property type="evidence" value="ECO:0007669"/>
    <property type="project" value="UniProtKB-KW"/>
</dbReference>
<organism evidence="22 23">
    <name type="scientific">Anolis carolinensis</name>
    <name type="common">Green anole</name>
    <name type="synonym">American chameleon</name>
    <dbReference type="NCBI Taxonomy" id="28377"/>
    <lineage>
        <taxon>Eukaryota</taxon>
        <taxon>Metazoa</taxon>
        <taxon>Chordata</taxon>
        <taxon>Craniata</taxon>
        <taxon>Vertebrata</taxon>
        <taxon>Euteleostomi</taxon>
        <taxon>Lepidosauria</taxon>
        <taxon>Squamata</taxon>
        <taxon>Bifurcata</taxon>
        <taxon>Unidentata</taxon>
        <taxon>Episquamata</taxon>
        <taxon>Toxicofera</taxon>
        <taxon>Iguania</taxon>
        <taxon>Dactyloidae</taxon>
        <taxon>Anolis</taxon>
    </lineage>
</organism>
<keyword evidence="11" id="KW-0234">DNA repair</keyword>
<evidence type="ECO:0000313" key="22">
    <source>
        <dbReference type="Ensembl" id="ENSACAP00000010451.4"/>
    </source>
</evidence>
<evidence type="ECO:0000256" key="13">
    <source>
        <dbReference type="ARBA" id="ARBA00023242"/>
    </source>
</evidence>
<dbReference type="HOGENOM" id="CLU_006476_0_0_1"/>
<dbReference type="GO" id="GO:0008270">
    <property type="term" value="F:zinc ion binding"/>
    <property type="evidence" value="ECO:0007669"/>
    <property type="project" value="UniProtKB-KW"/>
</dbReference>
<dbReference type="Pfam" id="PF06839">
    <property type="entry name" value="Zn_ribbon_GRF"/>
    <property type="match status" value="1"/>
</dbReference>
<evidence type="ECO:0000256" key="17">
    <source>
        <dbReference type="ARBA" id="ARBA00072540"/>
    </source>
</evidence>
<evidence type="ECO:0000256" key="20">
    <source>
        <dbReference type="SAM" id="MobiDB-lite"/>
    </source>
</evidence>
<dbReference type="EC" id="5.6.2.3" evidence="14"/>
<dbReference type="Ensembl" id="ENSACAT00000010666.4">
    <property type="protein sequence ID" value="ENSACAP00000010451.4"/>
    <property type="gene ID" value="ENSACAG00000010636.4"/>
</dbReference>
<dbReference type="CTD" id="55345"/>
<comment type="catalytic activity">
    <reaction evidence="15">
        <text>ATP + H2O = ADP + phosphate + H(+)</text>
        <dbReference type="Rhea" id="RHEA:13065"/>
        <dbReference type="ChEBI" id="CHEBI:15377"/>
        <dbReference type="ChEBI" id="CHEBI:15378"/>
        <dbReference type="ChEBI" id="CHEBI:30616"/>
        <dbReference type="ChEBI" id="CHEBI:43474"/>
        <dbReference type="ChEBI" id="CHEBI:456216"/>
        <dbReference type="EC" id="5.6.2.3"/>
    </reaction>
</comment>
<evidence type="ECO:0000256" key="8">
    <source>
        <dbReference type="ARBA" id="ARBA00022806"/>
    </source>
</evidence>
<evidence type="ECO:0000256" key="14">
    <source>
        <dbReference type="ARBA" id="ARBA00044969"/>
    </source>
</evidence>
<keyword evidence="3" id="KW-0479">Metal-binding</keyword>
<keyword evidence="4" id="KW-0547">Nucleotide-binding</keyword>
<dbReference type="InParanoid" id="G1KKD2"/>
<dbReference type="InterPro" id="IPR041677">
    <property type="entry name" value="DNA2/NAM7_AAA_11"/>
</dbReference>
<dbReference type="KEGG" id="acs:100561644"/>
<evidence type="ECO:0000256" key="16">
    <source>
        <dbReference type="ARBA" id="ARBA00066212"/>
    </source>
</evidence>
<dbReference type="Pfam" id="PF13087">
    <property type="entry name" value="AAA_12"/>
    <property type="match status" value="1"/>
</dbReference>
<keyword evidence="23" id="KW-1185">Reference proteome</keyword>
<keyword evidence="7" id="KW-0378">Hydrolase</keyword>
<dbReference type="PANTHER" id="PTHR28535">
    <property type="entry name" value="ZINC FINGER GRF-TYPE CONTAINING 1"/>
    <property type="match status" value="1"/>
</dbReference>
<evidence type="ECO:0000256" key="18">
    <source>
        <dbReference type="ARBA" id="ARBA00083828"/>
    </source>
</evidence>
<comment type="subcellular location">
    <subcellularLocation>
        <location evidence="1">Nucleus</location>
    </subcellularLocation>
</comment>
<dbReference type="Bgee" id="ENSACAG00000010636">
    <property type="expression patterns" value="Expressed in forelimb bud and 7 other cell types or tissues"/>
</dbReference>
<dbReference type="CDD" id="cd18808">
    <property type="entry name" value="SF1_C_Upf1"/>
    <property type="match status" value="1"/>
</dbReference>
<dbReference type="FunFam" id="3.40.50.300:FF:001087">
    <property type="entry name" value="ZGRF1 isoform 9"/>
    <property type="match status" value="1"/>
</dbReference>
<keyword evidence="10" id="KW-0067">ATP-binding</keyword>
<reference evidence="22" key="3">
    <citation type="submission" date="2025-09" db="UniProtKB">
        <authorList>
            <consortium name="Ensembl"/>
        </authorList>
    </citation>
    <scope>IDENTIFICATION</scope>
</reference>
<dbReference type="InterPro" id="IPR052800">
    <property type="entry name" value="DNA_Repair_Helicase_ZGRF1"/>
</dbReference>
<dbReference type="GO" id="GO:0003723">
    <property type="term" value="F:RNA binding"/>
    <property type="evidence" value="ECO:0000318"/>
    <property type="project" value="GO_Central"/>
</dbReference>
<dbReference type="GO" id="GO:0043139">
    <property type="term" value="F:5'-3' DNA helicase activity"/>
    <property type="evidence" value="ECO:0007669"/>
    <property type="project" value="UniProtKB-EC"/>
</dbReference>
<evidence type="ECO:0000256" key="19">
    <source>
        <dbReference type="PROSITE-ProRule" id="PRU01343"/>
    </source>
</evidence>
<dbReference type="Pfam" id="PF13086">
    <property type="entry name" value="AAA_11"/>
    <property type="match status" value="1"/>
</dbReference>
<reference evidence="22" key="2">
    <citation type="submission" date="2025-08" db="UniProtKB">
        <authorList>
            <consortium name="Ensembl"/>
        </authorList>
    </citation>
    <scope>IDENTIFICATION</scope>
</reference>
<sequence>MACQEFTVLYTHQKTKKSKVWHDGTLKATVGGNKAILCDERGQVLDSIFVKFKVKPGDDLECDRYLITVESEKVSETGYSEQPKNTEGPKLRNNLKSFGSSTIHLPVGLKRKYVDFKGPRQLEKKAAIEETVAAVSPTTNGPRSSFPSEFYGSSPLFSVPCKKKKECHLIPSNEDDFVKNYGDTACVTFSHFVEESKVVSNKNCNTDYVNAGHLKPVLQVNDGVVKTDCSSCSEVVSQKIRSKAQILRLLNRVQKHPKDPGMETTVSPKKLPLMKAEFHPEELPPCEPFKEKTSPFLGCTSNANETTGHSHPVCSLENSVQTKSRRDAYLPSHLTKQIDETKTDGPACNKYFGDMPPVLKDSEESDNGDGFSEDQEIISQVPLSEMSISPVTESSVQNHLQNFLPHQCIMTNESDTEAVSSLDSIHYAKCVGAPKTLEEKHPNSNKDTMTDNLEAFCNESQNESSPVKNVSDGSVCGDVHGPTQQFAEVNFNLLEALDFSDTEVEEIAGNAMVLQGTTCFKEEPKIKGEVGLQTSHEKKEISDQNSHSSFLQDKEVTRISGSPSLQLCDEISEMSNRIRENNVNLHFLKEPEFSDVTIVDKKRDASSTIIQNLGHRENLDLLVENVSCKVVAEEYSDQTTQFQTTNTPLHVTATSNICFMNKSNEQCREVREHNVEPLVSCDNMKPVNSLLTISEKCNSSDSFPQYASSKHFAPEINDELDIRSVCQAITCKSLHKPQMGEIEMENAADVLDYSYKSNEGKGKDSISVKPSMNSFSIPPLGSGFQLIGSLTKHSTALETMEEMSEDNTDILLQRDEPREIHKLTASKDKPNFAEVSSIDVQISPPVHSGVPKLISFSDSYVEKPTPTNENLLPDNSPFVVEGGSSKILGSKNLLEDEFHVADENVNKEFSFAEEEDTSNEFLTFNESSQPGNQMMTNSPSNLNLDFTTCPSRDLNMIFSTQWNALQSSDCHVSSSSSSKKTTEDLLEQEFQVSRIVPDLPADNTRSLFRMEESASPGSNDMLICLPSFRMRTPFVTVPIDEDFSDSEAHSSVKICEQDQQSFNLSEVNMYDKPEISGSEDRMCETSVANNSLEERQRVPTECAFPDVAEQKKESKWQKYQNTSSSNLRTQNTTEVVMTDDIRDECVLGMPLDDTGASWSDAFNNSTPDSGHPQTIKSMLCKQPRNSSSQDSITEGNKLSLHLNQKFSTKEAAKVLSRLNYSINRHIKNDHGLIFPSAETVKCADVPKRQVHIPAEFQSLAHYKQVFTTALMEHLNILLFELSQKLHKALEKADISFYTSVKEREGECFAPLCKHKIVAKLVTVKKEGRNKGRLFYACDAPKADRCDFFKWLDDVQPAQMETRPSVVLHDVKSIGTYLRCQAIPLYEECQLLIRKTFEMQRKKFGKLKKINIEKASFDDDSKTKLYLKLNRKEHSSMYSKDDIWVVSKTLNFEPFDTFIACSVFYGPSSSSELELMPLKGYSPSNWRSNMIVHALLVCNARTELTTLRNIEEYLSSATLPILQHLLAKPCKNISLSSRVVKQKFKPPTLNTNIITSGVLSPEIMINLANKMIQTFHLNNDQALALTQIAAMMTSQENDKEIGKQDALPINVIHGVFGSGKSYLVAIVILFLIEIFETREATNSKKSVPWKVLISSSTNVAVDRILLCLLDLGFDEFIRVGSVRKIAKPVLPYSLHAGSGPENEHLKELFALMKEDLTPAEKGYVRKTIELHKLGTNKALLQQVKVVGVTCAACPFPCMKNLTFPIVILDECSQMTEPASLLPVARFECEKLVLVGDPKQLPPTIQGSESAHGNGLEQTLFDRMCLMGYEPILLRTQYRCHPAISAIANDLFYEGNLLNGISEKDRSPLIDWLPTLCFYNVNGFEQMERDNSFHNMAEAFFIVKLIQSMIASGAEGSMIGVITLYKSQMSKICNLLGAVQSDASLIKAVQVSTVDAFQGAEKEIIILSCVRTKQVGFIDSEKRVNVALTRGKRHLLIVGNLNCLRKNKVWGSVIQHCTERKNGLQHVNQLEQQLNDIIKSYMERKKAEEINQLEKSKHKSCSQSVNG</sequence>
<dbReference type="PROSITE" id="PS51999">
    <property type="entry name" value="ZF_GRF"/>
    <property type="match status" value="1"/>
</dbReference>
<dbReference type="GO" id="GO:0006281">
    <property type="term" value="P:DNA repair"/>
    <property type="evidence" value="ECO:0007669"/>
    <property type="project" value="UniProtKB-KW"/>
</dbReference>
<evidence type="ECO:0000256" key="15">
    <source>
        <dbReference type="ARBA" id="ARBA00048954"/>
    </source>
</evidence>
<name>G1KKD2_ANOCA</name>
<keyword evidence="8" id="KW-0347">Helicase</keyword>
<comment type="subunit">
    <text evidence="16">Interacts with DNA repair protein RAD51; the interaction promotes RAD51 strand exchange activity. Also interacts with DNA repair proteins EXO1 and BRCA1; the interactions are increased following DNA damage induction.</text>
</comment>
<evidence type="ECO:0000256" key="12">
    <source>
        <dbReference type="ARBA" id="ARBA00023235"/>
    </source>
</evidence>
<dbReference type="SUPFAM" id="SSF52540">
    <property type="entry name" value="P-loop containing nucleoside triphosphate hydrolases"/>
    <property type="match status" value="1"/>
</dbReference>
<evidence type="ECO:0000256" key="4">
    <source>
        <dbReference type="ARBA" id="ARBA00022741"/>
    </source>
</evidence>
<evidence type="ECO:0000256" key="10">
    <source>
        <dbReference type="ARBA" id="ARBA00022840"/>
    </source>
</evidence>
<reference evidence="22 23" key="1">
    <citation type="submission" date="2009-12" db="EMBL/GenBank/DDBJ databases">
        <title>The Genome Sequence of Anolis carolinensis (Green Anole Lizard).</title>
        <authorList>
            <consortium name="The Genome Sequencing Platform"/>
            <person name="Di Palma F."/>
            <person name="Alfoldi J."/>
            <person name="Heiman D."/>
            <person name="Young S."/>
            <person name="Grabherr M."/>
            <person name="Johnson J."/>
            <person name="Lander E.S."/>
            <person name="Lindblad-Toh K."/>
        </authorList>
    </citation>
    <scope>NUCLEOTIDE SEQUENCE [LARGE SCALE GENOMIC DNA]</scope>
    <source>
        <strain evidence="22 23">JBL SC #1</strain>
    </source>
</reference>
<evidence type="ECO:0000256" key="7">
    <source>
        <dbReference type="ARBA" id="ARBA00022801"/>
    </source>
</evidence>
<dbReference type="InterPro" id="IPR027417">
    <property type="entry name" value="P-loop_NTPase"/>
</dbReference>
<protein>
    <recommendedName>
        <fullName evidence="17">5'-3' DNA helicase ZGRF1</fullName>
        <ecNumber evidence="14">5.6.2.3</ecNumber>
    </recommendedName>
    <alternativeName>
        <fullName evidence="18">GRF-type zinc finger domain-containing protein 1</fullName>
    </alternativeName>
</protein>
<proteinExistence type="predicted"/>
<dbReference type="PANTHER" id="PTHR28535:SF1">
    <property type="entry name" value="PROTEIN ZGRF1"/>
    <property type="match status" value="1"/>
</dbReference>
<dbReference type="GeneTree" id="ENSGT00940000162335"/>
<evidence type="ECO:0000256" key="1">
    <source>
        <dbReference type="ARBA" id="ARBA00004123"/>
    </source>
</evidence>
<evidence type="ECO:0000256" key="11">
    <source>
        <dbReference type="ARBA" id="ARBA00023204"/>
    </source>
</evidence>
<evidence type="ECO:0000256" key="9">
    <source>
        <dbReference type="ARBA" id="ARBA00022833"/>
    </source>
</evidence>
<dbReference type="Pfam" id="PF10382">
    <property type="entry name" value="ZGRF1-like_N"/>
    <property type="match status" value="1"/>
</dbReference>
<dbReference type="Gene3D" id="3.40.50.300">
    <property type="entry name" value="P-loop containing nucleotide triphosphate hydrolases"/>
    <property type="match status" value="2"/>
</dbReference>
<dbReference type="OrthoDB" id="6513042at2759"/>
<dbReference type="GO" id="GO:0006369">
    <property type="term" value="P:termination of RNA polymerase II transcription"/>
    <property type="evidence" value="ECO:0000318"/>
    <property type="project" value="GO_Central"/>
</dbReference>
<accession>G1KKD2</accession>